<dbReference type="InterPro" id="IPR005754">
    <property type="entry name" value="Sortase"/>
</dbReference>
<accession>A0ABQ5TQQ9</accession>
<evidence type="ECO:0000256" key="2">
    <source>
        <dbReference type="SAM" id="Phobius"/>
    </source>
</evidence>
<reference evidence="3 4" key="1">
    <citation type="submission" date="2023-02" db="EMBL/GenBank/DDBJ databases">
        <title>Oceanobacillus kimchii IFOP_LL358 isolated form Alexandrium catenella lab strain.</title>
        <authorList>
            <person name="Gajardo G."/>
            <person name="Ueki S."/>
            <person name="Maruyama F."/>
        </authorList>
    </citation>
    <scope>NUCLEOTIDE SEQUENCE [LARGE SCALE GENOMIC DNA]</scope>
    <source>
        <strain evidence="3 4">IFOP_LL358</strain>
    </source>
</reference>
<evidence type="ECO:0000313" key="4">
    <source>
        <dbReference type="Proteomes" id="UP001275436"/>
    </source>
</evidence>
<keyword evidence="4" id="KW-1185">Reference proteome</keyword>
<dbReference type="InterPro" id="IPR023365">
    <property type="entry name" value="Sortase_dom-sf"/>
</dbReference>
<dbReference type="SUPFAM" id="SSF63817">
    <property type="entry name" value="Sortase"/>
    <property type="match status" value="1"/>
</dbReference>
<gene>
    <name evidence="3" type="primary">yhcS_2</name>
    <name evidence="3" type="ORF">MACH08_40330</name>
</gene>
<dbReference type="InterPro" id="IPR053525">
    <property type="entry name" value="Sortase_D"/>
</dbReference>
<keyword evidence="2" id="KW-1133">Transmembrane helix</keyword>
<proteinExistence type="predicted"/>
<evidence type="ECO:0000256" key="1">
    <source>
        <dbReference type="ARBA" id="ARBA00022801"/>
    </source>
</evidence>
<dbReference type="InterPro" id="IPR041999">
    <property type="entry name" value="Sortase_D_1"/>
</dbReference>
<dbReference type="Pfam" id="PF04203">
    <property type="entry name" value="Sortase"/>
    <property type="match status" value="1"/>
</dbReference>
<feature type="transmembrane region" description="Helical" evidence="2">
    <location>
        <begin position="6"/>
        <end position="24"/>
    </location>
</feature>
<dbReference type="Gene3D" id="2.40.260.10">
    <property type="entry name" value="Sortase"/>
    <property type="match status" value="1"/>
</dbReference>
<dbReference type="NCBIfam" id="TIGR01076">
    <property type="entry name" value="sortase_fam"/>
    <property type="match status" value="1"/>
</dbReference>
<keyword evidence="1" id="KW-0378">Hydrolase</keyword>
<dbReference type="Proteomes" id="UP001275436">
    <property type="component" value="Unassembled WGS sequence"/>
</dbReference>
<keyword evidence="2" id="KW-0812">Transmembrane</keyword>
<sequence>MKKLSYLFFIIGAIIFGFGGYQIISEQLSQKNALVEAKEKVEVSGTSTATTLNNVKEKENKTEEVPLSNNDFSPSVGETIGILHIPKLESDLPIIEGTNENELEKGVGHYQGTMFPGQGEQIVLSGHRDTVFRRMGELEIGDIMTVQLPYGDFSYEIVETQIVDAEDRTIIRPQGHEVLTVTTCYPFDYIGNAPDRYIITALPIEE</sequence>
<dbReference type="RefSeq" id="WP_317958500.1">
    <property type="nucleotide sequence ID" value="NZ_BSKO01000002.1"/>
</dbReference>
<evidence type="ECO:0008006" key="5">
    <source>
        <dbReference type="Google" id="ProtNLM"/>
    </source>
</evidence>
<dbReference type="EMBL" id="BSKO01000002">
    <property type="protein sequence ID" value="GLO68249.1"/>
    <property type="molecule type" value="Genomic_DNA"/>
</dbReference>
<name>A0ABQ5TQQ9_9BACI</name>
<dbReference type="CDD" id="cd05828">
    <property type="entry name" value="Sortase_D_1"/>
    <property type="match status" value="1"/>
</dbReference>
<evidence type="ECO:0000313" key="3">
    <source>
        <dbReference type="EMBL" id="GLO68249.1"/>
    </source>
</evidence>
<protein>
    <recommendedName>
        <fullName evidence="5">Class D sortase</fullName>
    </recommendedName>
</protein>
<comment type="caution">
    <text evidence="3">The sequence shown here is derived from an EMBL/GenBank/DDBJ whole genome shotgun (WGS) entry which is preliminary data.</text>
</comment>
<keyword evidence="2" id="KW-0472">Membrane</keyword>
<organism evidence="3 4">
    <name type="scientific">Oceanobacillus kimchii</name>
    <dbReference type="NCBI Taxonomy" id="746691"/>
    <lineage>
        <taxon>Bacteria</taxon>
        <taxon>Bacillati</taxon>
        <taxon>Bacillota</taxon>
        <taxon>Bacilli</taxon>
        <taxon>Bacillales</taxon>
        <taxon>Bacillaceae</taxon>
        <taxon>Oceanobacillus</taxon>
    </lineage>
</organism>
<dbReference type="NCBIfam" id="NF033746">
    <property type="entry name" value="class_D_sortase"/>
    <property type="match status" value="1"/>
</dbReference>